<gene>
    <name evidence="1" type="ORF">F8M41_024383</name>
</gene>
<evidence type="ECO:0000313" key="2">
    <source>
        <dbReference type="Proteomes" id="UP000439903"/>
    </source>
</evidence>
<dbReference type="AlphaFoldDB" id="A0A8H3XL91"/>
<proteinExistence type="predicted"/>
<protein>
    <submittedName>
        <fullName evidence="1">Uncharacterized protein</fullName>
    </submittedName>
</protein>
<keyword evidence="2" id="KW-1185">Reference proteome</keyword>
<accession>A0A8H3XL91</accession>
<reference evidence="1 2" key="1">
    <citation type="journal article" date="2019" name="Environ. Microbiol.">
        <title>At the nexus of three kingdoms: the genome of the mycorrhizal fungus Gigaspora margarita provides insights into plant, endobacterial and fungal interactions.</title>
        <authorList>
            <person name="Venice F."/>
            <person name="Ghignone S."/>
            <person name="Salvioli di Fossalunga A."/>
            <person name="Amselem J."/>
            <person name="Novero M."/>
            <person name="Xianan X."/>
            <person name="Sedzielewska Toro K."/>
            <person name="Morin E."/>
            <person name="Lipzen A."/>
            <person name="Grigoriev I.V."/>
            <person name="Henrissat B."/>
            <person name="Martin F.M."/>
            <person name="Bonfante P."/>
        </authorList>
    </citation>
    <scope>NUCLEOTIDE SEQUENCE [LARGE SCALE GENOMIC DNA]</scope>
    <source>
        <strain evidence="1 2">BEG34</strain>
    </source>
</reference>
<sequence>MQKIEDLLYTQFAKRDNLRKYYSIFLLDNSISGIRFNNSKDPKDGSDELDLSYWENWKLMPTSSNKNLKRRNDANVPTF</sequence>
<evidence type="ECO:0000313" key="1">
    <source>
        <dbReference type="EMBL" id="KAF0476418.1"/>
    </source>
</evidence>
<name>A0A8H3XL91_GIGMA</name>
<comment type="caution">
    <text evidence="1">The sequence shown here is derived from an EMBL/GenBank/DDBJ whole genome shotgun (WGS) entry which is preliminary data.</text>
</comment>
<dbReference type="EMBL" id="WTPW01000827">
    <property type="protein sequence ID" value="KAF0476418.1"/>
    <property type="molecule type" value="Genomic_DNA"/>
</dbReference>
<dbReference type="Proteomes" id="UP000439903">
    <property type="component" value="Unassembled WGS sequence"/>
</dbReference>
<organism evidence="1 2">
    <name type="scientific">Gigaspora margarita</name>
    <dbReference type="NCBI Taxonomy" id="4874"/>
    <lineage>
        <taxon>Eukaryota</taxon>
        <taxon>Fungi</taxon>
        <taxon>Fungi incertae sedis</taxon>
        <taxon>Mucoromycota</taxon>
        <taxon>Glomeromycotina</taxon>
        <taxon>Glomeromycetes</taxon>
        <taxon>Diversisporales</taxon>
        <taxon>Gigasporaceae</taxon>
        <taxon>Gigaspora</taxon>
    </lineage>
</organism>